<gene>
    <name evidence="4" type="ORF">Ahy_B10g102758</name>
</gene>
<protein>
    <recommendedName>
        <fullName evidence="3">Transcription factor MYC/MYB N-terminal domain-containing protein</fullName>
    </recommendedName>
</protein>
<feature type="domain" description="Transcription factor MYC/MYB N-terminal" evidence="3">
    <location>
        <begin position="74"/>
        <end position="147"/>
    </location>
</feature>
<keyword evidence="5" id="KW-1185">Reference proteome</keyword>
<dbReference type="Proteomes" id="UP000289738">
    <property type="component" value="Chromosome B10"/>
</dbReference>
<comment type="caution">
    <text evidence="4">The sequence shown here is derived from an EMBL/GenBank/DDBJ whole genome shotgun (WGS) entry which is preliminary data.</text>
</comment>
<evidence type="ECO:0000256" key="2">
    <source>
        <dbReference type="ARBA" id="ARBA00023163"/>
    </source>
</evidence>
<dbReference type="AlphaFoldDB" id="A0A444X2H7"/>
<dbReference type="PANTHER" id="PTHR46633">
    <property type="entry name" value="TRANSCRIPTION FACTOR MYC/MYB-RELATED"/>
    <property type="match status" value="1"/>
</dbReference>
<accession>A0A444X2H7</accession>
<name>A0A444X2H7_ARAHY</name>
<keyword evidence="2" id="KW-0804">Transcription</keyword>
<evidence type="ECO:0000256" key="1">
    <source>
        <dbReference type="ARBA" id="ARBA00023015"/>
    </source>
</evidence>
<evidence type="ECO:0000259" key="3">
    <source>
        <dbReference type="Pfam" id="PF14215"/>
    </source>
</evidence>
<dbReference type="EMBL" id="SDMP01000020">
    <property type="protein sequence ID" value="RYQ83881.1"/>
    <property type="molecule type" value="Genomic_DNA"/>
</dbReference>
<evidence type="ECO:0000313" key="5">
    <source>
        <dbReference type="Proteomes" id="UP000289738"/>
    </source>
</evidence>
<dbReference type="Pfam" id="PF14215">
    <property type="entry name" value="bHLH-MYC_N"/>
    <property type="match status" value="1"/>
</dbReference>
<proteinExistence type="predicted"/>
<dbReference type="InterPro" id="IPR025610">
    <property type="entry name" value="MYC/MYB_N"/>
</dbReference>
<dbReference type="STRING" id="3818.A0A444X2H7"/>
<dbReference type="PANTHER" id="PTHR46633:SF3">
    <property type="entry name" value="SERINE_THREONINE-PROTEIN KINASE WNK (WITH NO LYSINE)-LIKE PROTEIN"/>
    <property type="match status" value="1"/>
</dbReference>
<sequence>MRKRVSHIGWGSDEDLNKFLQIVGSFEVCWLAFEILVWEDGFCNFAASGAAPEINSGDCPNNNNHNNNNGSSSSVYVMLIGKVAADHSHKWIYKEPNEQEINFLSVWHNSSDSTIAFIAVREGVVQLGAIHKVIDDLSYVVLLRKKFSYTESNIN</sequence>
<evidence type="ECO:0000313" key="4">
    <source>
        <dbReference type="EMBL" id="RYQ83881.1"/>
    </source>
</evidence>
<keyword evidence="1" id="KW-0805">Transcription regulation</keyword>
<organism evidence="4 5">
    <name type="scientific">Arachis hypogaea</name>
    <name type="common">Peanut</name>
    <dbReference type="NCBI Taxonomy" id="3818"/>
    <lineage>
        <taxon>Eukaryota</taxon>
        <taxon>Viridiplantae</taxon>
        <taxon>Streptophyta</taxon>
        <taxon>Embryophyta</taxon>
        <taxon>Tracheophyta</taxon>
        <taxon>Spermatophyta</taxon>
        <taxon>Magnoliopsida</taxon>
        <taxon>eudicotyledons</taxon>
        <taxon>Gunneridae</taxon>
        <taxon>Pentapetalae</taxon>
        <taxon>rosids</taxon>
        <taxon>fabids</taxon>
        <taxon>Fabales</taxon>
        <taxon>Fabaceae</taxon>
        <taxon>Papilionoideae</taxon>
        <taxon>50 kb inversion clade</taxon>
        <taxon>dalbergioids sensu lato</taxon>
        <taxon>Dalbergieae</taxon>
        <taxon>Pterocarpus clade</taxon>
        <taxon>Arachis</taxon>
    </lineage>
</organism>
<reference evidence="4 5" key="1">
    <citation type="submission" date="2019-01" db="EMBL/GenBank/DDBJ databases">
        <title>Sequencing of cultivated peanut Arachis hypogaea provides insights into genome evolution and oil improvement.</title>
        <authorList>
            <person name="Chen X."/>
        </authorList>
    </citation>
    <scope>NUCLEOTIDE SEQUENCE [LARGE SCALE GENOMIC DNA]</scope>
    <source>
        <strain evidence="5">cv. Fuhuasheng</strain>
        <tissue evidence="4">Leaves</tissue>
    </source>
</reference>